<proteinExistence type="predicted"/>
<organism evidence="2 3">
    <name type="scientific">Arthrobacter cheniae</name>
    <dbReference type="NCBI Taxonomy" id="1258888"/>
    <lineage>
        <taxon>Bacteria</taxon>
        <taxon>Bacillati</taxon>
        <taxon>Actinomycetota</taxon>
        <taxon>Actinomycetes</taxon>
        <taxon>Micrococcales</taxon>
        <taxon>Micrococcaceae</taxon>
        <taxon>Arthrobacter</taxon>
    </lineage>
</organism>
<dbReference type="Pfam" id="PF09819">
    <property type="entry name" value="ABC_cobalt"/>
    <property type="match status" value="1"/>
</dbReference>
<protein>
    <recommendedName>
        <fullName evidence="4">Energy-coupling factor transport system substrate-specific component</fullName>
    </recommendedName>
</protein>
<dbReference type="InterPro" id="IPR017195">
    <property type="entry name" value="ABC_thiamin-permease_prd"/>
</dbReference>
<keyword evidence="1" id="KW-1133">Transmembrane helix</keyword>
<dbReference type="EMBL" id="QZVT01000001">
    <property type="protein sequence ID" value="RJT83332.1"/>
    <property type="molecule type" value="Genomic_DNA"/>
</dbReference>
<gene>
    <name evidence="2" type="ORF">D6T63_02505</name>
</gene>
<evidence type="ECO:0000313" key="3">
    <source>
        <dbReference type="Proteomes" id="UP000272560"/>
    </source>
</evidence>
<dbReference type="AlphaFoldDB" id="A0A3A5M869"/>
<dbReference type="PIRSF" id="PIRSF037394">
    <property type="entry name" value="ABC_thiamine-permease_YkoE_prd"/>
    <property type="match status" value="1"/>
</dbReference>
<dbReference type="OrthoDB" id="8017424at2"/>
<feature type="transmembrane region" description="Helical" evidence="1">
    <location>
        <begin position="20"/>
        <end position="41"/>
    </location>
</feature>
<evidence type="ECO:0000313" key="2">
    <source>
        <dbReference type="EMBL" id="RJT83332.1"/>
    </source>
</evidence>
<comment type="caution">
    <text evidence="2">The sequence shown here is derived from an EMBL/GenBank/DDBJ whole genome shotgun (WGS) entry which is preliminary data.</text>
</comment>
<evidence type="ECO:0008006" key="4">
    <source>
        <dbReference type="Google" id="ProtNLM"/>
    </source>
</evidence>
<dbReference type="Proteomes" id="UP000272560">
    <property type="component" value="Unassembled WGS sequence"/>
</dbReference>
<feature type="transmembrane region" description="Helical" evidence="1">
    <location>
        <begin position="160"/>
        <end position="182"/>
    </location>
</feature>
<feature type="transmembrane region" description="Helical" evidence="1">
    <location>
        <begin position="129"/>
        <end position="148"/>
    </location>
</feature>
<keyword evidence="1" id="KW-0472">Membrane</keyword>
<keyword evidence="1" id="KW-0812">Transmembrane</keyword>
<evidence type="ECO:0000256" key="1">
    <source>
        <dbReference type="SAM" id="Phobius"/>
    </source>
</evidence>
<sequence length="202" mass="20895">MASSTALKGTFAQTNQWRVVDIVVASVIAVAVGVLFFAWSAGYSGISLLTAAFPPLAGLYSGGWLIAGVLGGLIIRKPGAAVYCEVLAAAVSALIGTQFGILVLVSGLIQGLGAELVFLLFLYRKWNLPVALLAGLVAGLALAISENIMYNALWTIEFKVLYTVFAAISGIVIAGLLSWLAMRGLAKTGVLSSFAAGRTADV</sequence>
<name>A0A3A5M869_9MICC</name>
<dbReference type="RefSeq" id="WP_120147419.1">
    <property type="nucleotide sequence ID" value="NZ_QZVT01000001.1"/>
</dbReference>
<accession>A0A3A5M869</accession>
<keyword evidence="3" id="KW-1185">Reference proteome</keyword>
<reference evidence="2 3" key="1">
    <citation type="submission" date="2018-09" db="EMBL/GenBank/DDBJ databases">
        <title>Novel species of Arthrobacter.</title>
        <authorList>
            <person name="Liu Q."/>
            <person name="Xin Y.-H."/>
        </authorList>
    </citation>
    <scope>NUCLEOTIDE SEQUENCE [LARGE SCALE GENOMIC DNA]</scope>
    <source>
        <strain evidence="2 3">Hz2</strain>
    </source>
</reference>
<feature type="transmembrane region" description="Helical" evidence="1">
    <location>
        <begin position="53"/>
        <end position="75"/>
    </location>
</feature>